<feature type="domain" description="Phospholipid/glycerol acyltransferase" evidence="2">
    <location>
        <begin position="62"/>
        <end position="189"/>
    </location>
</feature>
<dbReference type="GO" id="GO:0008654">
    <property type="term" value="P:phospholipid biosynthetic process"/>
    <property type="evidence" value="ECO:0007669"/>
    <property type="project" value="TreeGrafter"/>
</dbReference>
<keyword evidence="1" id="KW-0472">Membrane</keyword>
<keyword evidence="1" id="KW-1133">Transmembrane helix</keyword>
<keyword evidence="1" id="KW-0812">Transmembrane</keyword>
<reference evidence="3 4" key="1">
    <citation type="submission" date="2017-04" db="EMBL/GenBank/DDBJ databases">
        <title>A new member of the family Flavobacteriaceae isolated from ascidians.</title>
        <authorList>
            <person name="Chen L."/>
        </authorList>
    </citation>
    <scope>NUCLEOTIDE SEQUENCE [LARGE SCALE GENOMIC DNA]</scope>
    <source>
        <strain evidence="3 4">HQA918</strain>
    </source>
</reference>
<dbReference type="Pfam" id="PF01553">
    <property type="entry name" value="Acyltransferase"/>
    <property type="match status" value="1"/>
</dbReference>
<dbReference type="PANTHER" id="PTHR31605:SF0">
    <property type="entry name" value="GLYCEROL-3-PHOSPHATE O-ACYLTRANSFERASE 1"/>
    <property type="match status" value="1"/>
</dbReference>
<dbReference type="EMBL" id="NBWU01000003">
    <property type="protein sequence ID" value="PCE64294.1"/>
    <property type="molecule type" value="Genomic_DNA"/>
</dbReference>
<dbReference type="SMART" id="SM00563">
    <property type="entry name" value="PlsC"/>
    <property type="match status" value="1"/>
</dbReference>
<dbReference type="OrthoDB" id="9806008at2"/>
<keyword evidence="4" id="KW-1185">Reference proteome</keyword>
<feature type="transmembrane region" description="Helical" evidence="1">
    <location>
        <begin position="349"/>
        <end position="368"/>
    </location>
</feature>
<feature type="transmembrane region" description="Helical" evidence="1">
    <location>
        <begin position="320"/>
        <end position="343"/>
    </location>
</feature>
<proteinExistence type="predicted"/>
<accession>A0A2A4G8J5</accession>
<evidence type="ECO:0000313" key="3">
    <source>
        <dbReference type="EMBL" id="PCE64294.1"/>
    </source>
</evidence>
<comment type="caution">
    <text evidence="3">The sequence shown here is derived from an EMBL/GenBank/DDBJ whole genome shotgun (WGS) entry which is preliminary data.</text>
</comment>
<dbReference type="PANTHER" id="PTHR31605">
    <property type="entry name" value="GLYCEROL-3-PHOSPHATE O-ACYLTRANSFERASE 1"/>
    <property type="match status" value="1"/>
</dbReference>
<dbReference type="InterPro" id="IPR052744">
    <property type="entry name" value="GPAT/DAPAT"/>
</dbReference>
<evidence type="ECO:0000256" key="1">
    <source>
        <dbReference type="SAM" id="Phobius"/>
    </source>
</evidence>
<dbReference type="SUPFAM" id="SSF69593">
    <property type="entry name" value="Glycerol-3-phosphate (1)-acyltransferase"/>
    <property type="match status" value="1"/>
</dbReference>
<name>A0A2A4G8J5_9FLAO</name>
<dbReference type="GO" id="GO:0016287">
    <property type="term" value="F:glycerone-phosphate O-acyltransferase activity"/>
    <property type="evidence" value="ECO:0007669"/>
    <property type="project" value="TreeGrafter"/>
</dbReference>
<dbReference type="Proteomes" id="UP000219559">
    <property type="component" value="Unassembled WGS sequence"/>
</dbReference>
<dbReference type="InterPro" id="IPR002123">
    <property type="entry name" value="Plipid/glycerol_acylTrfase"/>
</dbReference>
<feature type="transmembrane region" description="Helical" evidence="1">
    <location>
        <begin position="291"/>
        <end position="308"/>
    </location>
</feature>
<protein>
    <recommendedName>
        <fullName evidence="2">Phospholipid/glycerol acyltransferase domain-containing protein</fullName>
    </recommendedName>
</protein>
<gene>
    <name evidence="3" type="ORF">B7P33_08305</name>
</gene>
<dbReference type="GO" id="GO:0004366">
    <property type="term" value="F:glycerol-3-phosphate O-acyltransferase activity"/>
    <property type="evidence" value="ECO:0007669"/>
    <property type="project" value="TreeGrafter"/>
</dbReference>
<evidence type="ECO:0000313" key="4">
    <source>
        <dbReference type="Proteomes" id="UP000219559"/>
    </source>
</evidence>
<dbReference type="AlphaFoldDB" id="A0A2A4G8J5"/>
<organism evidence="3 4">
    <name type="scientific">Sediminicola luteus</name>
    <dbReference type="NCBI Taxonomy" id="319238"/>
    <lineage>
        <taxon>Bacteria</taxon>
        <taxon>Pseudomonadati</taxon>
        <taxon>Bacteroidota</taxon>
        <taxon>Flavobacteriia</taxon>
        <taxon>Flavobacteriales</taxon>
        <taxon>Flavobacteriaceae</taxon>
        <taxon>Sediminicola</taxon>
    </lineage>
</organism>
<sequence length="371" mass="42575">MAFGFGSYFRWFLGIKTREKGRIGLKKIGYLILYTWVKLGMFAYYRSRKIHGLENIPKNGPLLFLGNHQNALLDSLQLVLHGVRQPYFLARSDVFANALLKRFLTFIRMLPIYRIRDGVQSLQANAAIFQKCADLLGRGEAMAMFPEGNHSLKRRVRPLSKGFTRIVFKFKEDHLESDVYLQPFGVNYQKAGSFPDRTSLYFGQPVSVDGIMAKYENNIMVVNELKSKVHQELTGLTTHIDSTEYERILAQLQMGKVDFTQPEKVNALWPTLTEGQAVKTPLKKSVSFQKVILIIWNFLSVLPWRLYLKPKVKELEFLDTMRFGYALVVHSFLYLLCFGVLLTTMGPELAFALPSAHFLVNLVLVKTFSVR</sequence>
<evidence type="ECO:0000259" key="2">
    <source>
        <dbReference type="SMART" id="SM00563"/>
    </source>
</evidence>